<accession>A0A0G0VCW1</accession>
<feature type="domain" description="ABC3 transporter permease C-terminal" evidence="8">
    <location>
        <begin position="305"/>
        <end position="423"/>
    </location>
</feature>
<feature type="transmembrane region" description="Helical" evidence="7">
    <location>
        <begin position="291"/>
        <end position="324"/>
    </location>
</feature>
<reference evidence="10 11" key="1">
    <citation type="journal article" date="2015" name="Nature">
        <title>rRNA introns, odd ribosomes, and small enigmatic genomes across a large radiation of phyla.</title>
        <authorList>
            <person name="Brown C.T."/>
            <person name="Hug L.A."/>
            <person name="Thomas B.C."/>
            <person name="Sharon I."/>
            <person name="Castelle C.J."/>
            <person name="Singh A."/>
            <person name="Wilkins M.J."/>
            <person name="Williams K.H."/>
            <person name="Banfield J.F."/>
        </authorList>
    </citation>
    <scope>NUCLEOTIDE SEQUENCE [LARGE SCALE GENOMIC DNA]</scope>
</reference>
<evidence type="ECO:0000256" key="2">
    <source>
        <dbReference type="ARBA" id="ARBA00022475"/>
    </source>
</evidence>
<evidence type="ECO:0000256" key="3">
    <source>
        <dbReference type="ARBA" id="ARBA00022692"/>
    </source>
</evidence>
<keyword evidence="10" id="KW-0547">Nucleotide-binding</keyword>
<keyword evidence="2" id="KW-1003">Cell membrane</keyword>
<dbReference type="InterPro" id="IPR050250">
    <property type="entry name" value="Macrolide_Exporter_MacB"/>
</dbReference>
<dbReference type="AlphaFoldDB" id="A0A0G0VCW1"/>
<comment type="subcellular location">
    <subcellularLocation>
        <location evidence="1">Cell membrane</location>
        <topology evidence="1">Multi-pass membrane protein</topology>
    </subcellularLocation>
</comment>
<dbReference type="InterPro" id="IPR025857">
    <property type="entry name" value="MacB_PCD"/>
</dbReference>
<evidence type="ECO:0000259" key="8">
    <source>
        <dbReference type="Pfam" id="PF02687"/>
    </source>
</evidence>
<feature type="transmembrane region" description="Helical" evidence="7">
    <location>
        <begin position="390"/>
        <end position="413"/>
    </location>
</feature>
<sequence>MHEIMRADKEAFIINRGIFFVQLPDLFMTASSSLSRNKSRSILTILGIVIGIAAVILMLSIGQSAQGLILNQVADLGSDLIFIEPSSGGDSSGPPSAFVEQTLKIDDAKALERSGLFMDVSSMIVSSMAVSRGEESKFSQVTGVTEGYLSIFPADVAEGRFIERSDVDSYARVAVLGKEIAQDLFGDQDPIGKEIKIKQTTVRVIGVLAEQGSRFFQNLDQRIAVPVTTAQRDIIGLDTVNFIAARTSQDIESAKDEIRWILRAEHDIDNPENDVKKDDFIVSSQSDAVEIIGIVGGVLTILLSSIAAISLVVGGIGIMNIMLVSVTERTKEIGLRKAVGATYSEILQQFLLEAVLLTMLGGIIGVLIGVITSRLAASILASYIEGWQSIVPMEAVVSGVVVATTVGIIFGLYPARRAAHLDPIEALRYE</sequence>
<dbReference type="GO" id="GO:0022857">
    <property type="term" value="F:transmembrane transporter activity"/>
    <property type="evidence" value="ECO:0007669"/>
    <property type="project" value="TreeGrafter"/>
</dbReference>
<gene>
    <name evidence="10" type="ORF">UU48_C0001G0064</name>
</gene>
<proteinExistence type="inferred from homology"/>
<evidence type="ECO:0000313" key="11">
    <source>
        <dbReference type="Proteomes" id="UP000034746"/>
    </source>
</evidence>
<evidence type="ECO:0000256" key="5">
    <source>
        <dbReference type="ARBA" id="ARBA00023136"/>
    </source>
</evidence>
<evidence type="ECO:0000313" key="10">
    <source>
        <dbReference type="EMBL" id="KKR98709.1"/>
    </source>
</evidence>
<feature type="transmembrane region" description="Helical" evidence="7">
    <location>
        <begin position="42"/>
        <end position="62"/>
    </location>
</feature>
<evidence type="ECO:0000259" key="9">
    <source>
        <dbReference type="Pfam" id="PF12704"/>
    </source>
</evidence>
<comment type="caution">
    <text evidence="10">The sequence shown here is derived from an EMBL/GenBank/DDBJ whole genome shotgun (WGS) entry which is preliminary data.</text>
</comment>
<name>A0A0G0VCW1_9BACT</name>
<keyword evidence="5 7" id="KW-0472">Membrane</keyword>
<keyword evidence="3 7" id="KW-0812">Transmembrane</keyword>
<dbReference type="GO" id="GO:0005886">
    <property type="term" value="C:plasma membrane"/>
    <property type="evidence" value="ECO:0007669"/>
    <property type="project" value="UniProtKB-SubCell"/>
</dbReference>
<keyword evidence="4 7" id="KW-1133">Transmembrane helix</keyword>
<comment type="similarity">
    <text evidence="6">Belongs to the ABC-4 integral membrane protein family.</text>
</comment>
<feature type="domain" description="MacB-like periplasmic core" evidence="9">
    <location>
        <begin position="41"/>
        <end position="259"/>
    </location>
</feature>
<dbReference type="GO" id="GO:0005524">
    <property type="term" value="F:ATP binding"/>
    <property type="evidence" value="ECO:0007669"/>
    <property type="project" value="UniProtKB-KW"/>
</dbReference>
<dbReference type="PATRIC" id="fig|1618997.3.peg.65"/>
<dbReference type="PANTHER" id="PTHR30572:SF4">
    <property type="entry name" value="ABC TRANSPORTER PERMEASE YTRF"/>
    <property type="match status" value="1"/>
</dbReference>
<feature type="transmembrane region" description="Helical" evidence="7">
    <location>
        <begin position="354"/>
        <end position="384"/>
    </location>
</feature>
<organism evidence="10 11">
    <name type="scientific">Candidatus Uhrbacteria bacterium GW2011_GWF2_41_16</name>
    <dbReference type="NCBI Taxonomy" id="1618997"/>
    <lineage>
        <taxon>Bacteria</taxon>
        <taxon>Candidatus Uhriibacteriota</taxon>
    </lineage>
</organism>
<protein>
    <submittedName>
        <fullName evidence="10">Macrolide export ATP-binding/permease protein MacB</fullName>
    </submittedName>
</protein>
<evidence type="ECO:0000256" key="1">
    <source>
        <dbReference type="ARBA" id="ARBA00004651"/>
    </source>
</evidence>
<dbReference type="PANTHER" id="PTHR30572">
    <property type="entry name" value="MEMBRANE COMPONENT OF TRANSPORTER-RELATED"/>
    <property type="match status" value="1"/>
</dbReference>
<dbReference type="InterPro" id="IPR003838">
    <property type="entry name" value="ABC3_permease_C"/>
</dbReference>
<evidence type="ECO:0000256" key="6">
    <source>
        <dbReference type="ARBA" id="ARBA00038076"/>
    </source>
</evidence>
<dbReference type="Proteomes" id="UP000034746">
    <property type="component" value="Unassembled WGS sequence"/>
</dbReference>
<evidence type="ECO:0000256" key="4">
    <source>
        <dbReference type="ARBA" id="ARBA00022989"/>
    </source>
</evidence>
<dbReference type="Pfam" id="PF12704">
    <property type="entry name" value="MacB_PCD"/>
    <property type="match status" value="1"/>
</dbReference>
<evidence type="ECO:0000256" key="7">
    <source>
        <dbReference type="SAM" id="Phobius"/>
    </source>
</evidence>
<dbReference type="Pfam" id="PF02687">
    <property type="entry name" value="FtsX"/>
    <property type="match status" value="1"/>
</dbReference>
<dbReference type="EMBL" id="LCAU01000001">
    <property type="protein sequence ID" value="KKR98709.1"/>
    <property type="molecule type" value="Genomic_DNA"/>
</dbReference>
<keyword evidence="10" id="KW-0067">ATP-binding</keyword>